<name>A0A5D4GP63_9HYPH</name>
<dbReference type="SUPFAM" id="SSF53448">
    <property type="entry name" value="Nucleotide-diphospho-sugar transferases"/>
    <property type="match status" value="1"/>
</dbReference>
<proteinExistence type="predicted"/>
<dbReference type="Pfam" id="PF00535">
    <property type="entry name" value="Glycos_transf_2"/>
    <property type="match status" value="1"/>
</dbReference>
<sequence>MRQTGIRAVSKQDGVQNVDSLSPSKLKWDSASQPSAPGPVSVIVPVRNGEAFIGATIDSILAQGDVVGEIVVVDDGSTDDSAAVALAAGDPRIRIVRTTGLGLPAARNCGVRASSGAWLYFLDADDLVQPGALARLLEAAESAPQAGLVYGDYDRIHADGTPFGRRKFFMRFRRKPTGDVLESLVRKNCMVVGTQIVSRSVYDACGGFEESLKNLEDWHFWCRVAARSEFLFVPDLYVMSYRVHHTSMMHTRLLPFEAIEPAIEIVYGDPAIARRLDADRRARYRRSTEAAMMSYLASVAIRLGTYREGLRMILRSIRRDPAHSPRAVAQFAGAFVGL</sequence>
<dbReference type="GO" id="GO:0016740">
    <property type="term" value="F:transferase activity"/>
    <property type="evidence" value="ECO:0007669"/>
    <property type="project" value="UniProtKB-KW"/>
</dbReference>
<reference evidence="2 3" key="1">
    <citation type="submission" date="2019-08" db="EMBL/GenBank/DDBJ databases">
        <authorList>
            <person name="Seo Y.L."/>
        </authorList>
    </citation>
    <scope>NUCLEOTIDE SEQUENCE [LARGE SCALE GENOMIC DNA]</scope>
    <source>
        <strain evidence="2 3">MaA-C15</strain>
    </source>
</reference>
<protein>
    <submittedName>
        <fullName evidence="2">Glycosyltransferase</fullName>
    </submittedName>
</protein>
<dbReference type="InterPro" id="IPR001173">
    <property type="entry name" value="Glyco_trans_2-like"/>
</dbReference>
<evidence type="ECO:0000313" key="2">
    <source>
        <dbReference type="EMBL" id="TYR30127.1"/>
    </source>
</evidence>
<evidence type="ECO:0000313" key="3">
    <source>
        <dbReference type="Proteomes" id="UP000323258"/>
    </source>
</evidence>
<dbReference type="EMBL" id="VSZS01000067">
    <property type="protein sequence ID" value="TYR30127.1"/>
    <property type="molecule type" value="Genomic_DNA"/>
</dbReference>
<keyword evidence="2" id="KW-0808">Transferase</keyword>
<comment type="caution">
    <text evidence="2">The sequence shown here is derived from an EMBL/GenBank/DDBJ whole genome shotgun (WGS) entry which is preliminary data.</text>
</comment>
<accession>A0A5D4GP63</accession>
<evidence type="ECO:0000259" key="1">
    <source>
        <dbReference type="Pfam" id="PF00535"/>
    </source>
</evidence>
<dbReference type="PANTHER" id="PTHR43685">
    <property type="entry name" value="GLYCOSYLTRANSFERASE"/>
    <property type="match status" value="1"/>
</dbReference>
<keyword evidence="3" id="KW-1185">Reference proteome</keyword>
<dbReference type="Gene3D" id="3.90.550.10">
    <property type="entry name" value="Spore Coat Polysaccharide Biosynthesis Protein SpsA, Chain A"/>
    <property type="match status" value="1"/>
</dbReference>
<dbReference type="PANTHER" id="PTHR43685:SF2">
    <property type="entry name" value="GLYCOSYLTRANSFERASE 2-LIKE DOMAIN-CONTAINING PROTEIN"/>
    <property type="match status" value="1"/>
</dbReference>
<dbReference type="GO" id="GO:0044010">
    <property type="term" value="P:single-species biofilm formation"/>
    <property type="evidence" value="ECO:0007669"/>
    <property type="project" value="TreeGrafter"/>
</dbReference>
<dbReference type="Proteomes" id="UP000323258">
    <property type="component" value="Unassembled WGS sequence"/>
</dbReference>
<dbReference type="AlphaFoldDB" id="A0A5D4GP63"/>
<reference evidence="2 3" key="2">
    <citation type="submission" date="2019-09" db="EMBL/GenBank/DDBJ databases">
        <title>Mesorhizobium sp. MaA-C15 isolated from Microcystis aeruginosa.</title>
        <authorList>
            <person name="Jeong S.E."/>
            <person name="Jin H.M."/>
            <person name="Jeon C.O."/>
        </authorList>
    </citation>
    <scope>NUCLEOTIDE SEQUENCE [LARGE SCALE GENOMIC DNA]</scope>
    <source>
        <strain evidence="2 3">MaA-C15</strain>
    </source>
</reference>
<organism evidence="2 3">
    <name type="scientific">Neoaquamicrobium microcysteis</name>
    <dbReference type="NCBI Taxonomy" id="2682781"/>
    <lineage>
        <taxon>Bacteria</taxon>
        <taxon>Pseudomonadati</taxon>
        <taxon>Pseudomonadota</taxon>
        <taxon>Alphaproteobacteria</taxon>
        <taxon>Hyphomicrobiales</taxon>
        <taxon>Phyllobacteriaceae</taxon>
        <taxon>Neoaquamicrobium</taxon>
    </lineage>
</organism>
<dbReference type="InterPro" id="IPR050834">
    <property type="entry name" value="Glycosyltransf_2"/>
</dbReference>
<feature type="domain" description="Glycosyltransferase 2-like" evidence="1">
    <location>
        <begin position="41"/>
        <end position="174"/>
    </location>
</feature>
<dbReference type="InterPro" id="IPR029044">
    <property type="entry name" value="Nucleotide-diphossugar_trans"/>
</dbReference>
<gene>
    <name evidence="2" type="ORF">FY036_19775</name>
</gene>